<proteinExistence type="predicted"/>
<dbReference type="AlphaFoldDB" id="A0A917D191"/>
<gene>
    <name evidence="1" type="ORF">GCM10010912_59340</name>
</gene>
<accession>A0A917D191</accession>
<dbReference type="EMBL" id="BMKR01000041">
    <property type="protein sequence ID" value="GGG06788.1"/>
    <property type="molecule type" value="Genomic_DNA"/>
</dbReference>
<protein>
    <submittedName>
        <fullName evidence="1">Uncharacterized protein</fullName>
    </submittedName>
</protein>
<dbReference type="Proteomes" id="UP000637643">
    <property type="component" value="Unassembled WGS sequence"/>
</dbReference>
<keyword evidence="2" id="KW-1185">Reference proteome</keyword>
<reference evidence="1" key="2">
    <citation type="submission" date="2020-09" db="EMBL/GenBank/DDBJ databases">
        <authorList>
            <person name="Sun Q."/>
            <person name="Zhou Y."/>
        </authorList>
    </citation>
    <scope>NUCLEOTIDE SEQUENCE</scope>
    <source>
        <strain evidence="1">CGMCC 1.16134</strain>
    </source>
</reference>
<evidence type="ECO:0000313" key="2">
    <source>
        <dbReference type="Proteomes" id="UP000637643"/>
    </source>
</evidence>
<reference evidence="1" key="1">
    <citation type="journal article" date="2014" name="Int. J. Syst. Evol. Microbiol.">
        <title>Complete genome sequence of Corynebacterium casei LMG S-19264T (=DSM 44701T), isolated from a smear-ripened cheese.</title>
        <authorList>
            <consortium name="US DOE Joint Genome Institute (JGI-PGF)"/>
            <person name="Walter F."/>
            <person name="Albersmeier A."/>
            <person name="Kalinowski J."/>
            <person name="Ruckert C."/>
        </authorList>
    </citation>
    <scope>NUCLEOTIDE SEQUENCE</scope>
    <source>
        <strain evidence="1">CGMCC 1.16134</strain>
    </source>
</reference>
<organism evidence="1 2">
    <name type="scientific">Paenibacillus albidus</name>
    <dbReference type="NCBI Taxonomy" id="2041023"/>
    <lineage>
        <taxon>Bacteria</taxon>
        <taxon>Bacillati</taxon>
        <taxon>Bacillota</taxon>
        <taxon>Bacilli</taxon>
        <taxon>Bacillales</taxon>
        <taxon>Paenibacillaceae</taxon>
        <taxon>Paenibacillus</taxon>
    </lineage>
</organism>
<name>A0A917D191_9BACL</name>
<comment type="caution">
    <text evidence="1">The sequence shown here is derived from an EMBL/GenBank/DDBJ whole genome shotgun (WGS) entry which is preliminary data.</text>
</comment>
<evidence type="ECO:0000313" key="1">
    <source>
        <dbReference type="EMBL" id="GGG06788.1"/>
    </source>
</evidence>
<dbReference type="RefSeq" id="WP_189031253.1">
    <property type="nucleotide sequence ID" value="NZ_BMKR01000041.1"/>
</dbReference>
<sequence>MSTQEAGTTAFSKKQMLASTLFTPKHKDVLDVILQDDNRYTLDEAEQLLKLFLNEEVI</sequence>